<dbReference type="AlphaFoldDB" id="A0A7C9HSX1"/>
<evidence type="ECO:0000313" key="2">
    <source>
        <dbReference type="Proteomes" id="UP000483286"/>
    </source>
</evidence>
<comment type="caution">
    <text evidence="1">The sequence shown here is derived from an EMBL/GenBank/DDBJ whole genome shotgun (WGS) entry which is preliminary data.</text>
</comment>
<gene>
    <name evidence="1" type="ORF">GO986_14860</name>
</gene>
<evidence type="ECO:0000313" key="1">
    <source>
        <dbReference type="EMBL" id="MVN88033.1"/>
    </source>
</evidence>
<dbReference type="EMBL" id="WQLB01000022">
    <property type="protein sequence ID" value="MVN88033.1"/>
    <property type="molecule type" value="Genomic_DNA"/>
</dbReference>
<dbReference type="RefSeq" id="WP_157460095.1">
    <property type="nucleotide sequence ID" value="NZ_WQLB01000022.1"/>
</dbReference>
<organism evidence="1 2">
    <name type="scientific">Deinococcus arboris</name>
    <dbReference type="NCBI Taxonomy" id="2682977"/>
    <lineage>
        <taxon>Bacteria</taxon>
        <taxon>Thermotogati</taxon>
        <taxon>Deinococcota</taxon>
        <taxon>Deinococci</taxon>
        <taxon>Deinococcales</taxon>
        <taxon>Deinococcaceae</taxon>
        <taxon>Deinococcus</taxon>
    </lineage>
</organism>
<protein>
    <submittedName>
        <fullName evidence="1">Uracil-DNA glycosylase</fullName>
    </submittedName>
</protein>
<keyword evidence="2" id="KW-1185">Reference proteome</keyword>
<name>A0A7C9HSX1_9DEIO</name>
<dbReference type="Proteomes" id="UP000483286">
    <property type="component" value="Unassembled WGS sequence"/>
</dbReference>
<proteinExistence type="predicted"/>
<reference evidence="1 2" key="1">
    <citation type="submission" date="2019-12" db="EMBL/GenBank/DDBJ databases">
        <title>Deinococcus sp. HMF7620 Genome sequencing and assembly.</title>
        <authorList>
            <person name="Kang H."/>
            <person name="Kim H."/>
            <person name="Joh K."/>
        </authorList>
    </citation>
    <scope>NUCLEOTIDE SEQUENCE [LARGE SCALE GENOMIC DNA]</scope>
    <source>
        <strain evidence="1 2">HMF7620</strain>
    </source>
</reference>
<sequence length="147" mass="15783">MTQPTGQQASAQQFKSTRSGRLVVPGWMNLVPGKPDAVEVQLDVVPEDLGRDQASLLIEYWATPDDLTLQSVLPIRAFSASQEGWCALVPAAGRVLVRAIDPQPTPPVLASHWINVDPATVPGTTVHVRVAFPAAPSPVQNLLHPRS</sequence>
<accession>A0A7C9HSX1</accession>